<feature type="domain" description="Nitroreductase" evidence="7">
    <location>
        <begin position="7"/>
        <end position="176"/>
    </location>
</feature>
<evidence type="ECO:0000256" key="2">
    <source>
        <dbReference type="ARBA" id="ARBA00007118"/>
    </source>
</evidence>
<reference evidence="8 9" key="1">
    <citation type="submission" date="2016-10" db="EMBL/GenBank/DDBJ databases">
        <authorList>
            <person name="de Groot N.N."/>
        </authorList>
    </citation>
    <scope>NUCLEOTIDE SEQUENCE [LARGE SCALE GENOMIC DNA]</scope>
    <source>
        <strain evidence="8 9">DSM 21741</strain>
    </source>
</reference>
<evidence type="ECO:0000256" key="1">
    <source>
        <dbReference type="ARBA" id="ARBA00001917"/>
    </source>
</evidence>
<dbReference type="SUPFAM" id="SSF55469">
    <property type="entry name" value="FMN-dependent nitroreductase-like"/>
    <property type="match status" value="1"/>
</dbReference>
<keyword evidence="3" id="KW-0285">Flavoprotein</keyword>
<comment type="cofactor">
    <cofactor evidence="1">
        <name>FMN</name>
        <dbReference type="ChEBI" id="CHEBI:58210"/>
    </cofactor>
</comment>
<dbReference type="EMBL" id="LT629749">
    <property type="protein sequence ID" value="SDR91583.1"/>
    <property type="molecule type" value="Genomic_DNA"/>
</dbReference>
<name>A0A1H1MXL0_9ACTN</name>
<feature type="region of interest" description="Disordered" evidence="6">
    <location>
        <begin position="178"/>
        <end position="207"/>
    </location>
</feature>
<dbReference type="RefSeq" id="WP_091410295.1">
    <property type="nucleotide sequence ID" value="NZ_LT629749.1"/>
</dbReference>
<evidence type="ECO:0000313" key="9">
    <source>
        <dbReference type="Proteomes" id="UP000199092"/>
    </source>
</evidence>
<dbReference type="Proteomes" id="UP000199092">
    <property type="component" value="Chromosome I"/>
</dbReference>
<gene>
    <name evidence="8" type="ORF">SAMN04488543_0741</name>
</gene>
<dbReference type="OrthoDB" id="3358989at2"/>
<sequence length="207" mass="22222">MELSEALRRRRMVRRYDPDRPVAAAALESVLAAARRAPSAGFTQGVSLLVLDTPPARQAFWAATALPGADPHRPSRWLAGMRTAPVLVLVWTSRDAYLDRYAEPDKGWSDRDPERWSAPYWFVDAGMAAMAALLAAVDAGLGACFFGVPASRVQAVRAAFGVPGDQLSVGALSLGHPAPDARAGGSAARRARRPAEDLVHRGRWSSP</sequence>
<comment type="similarity">
    <text evidence="2">Belongs to the nitroreductase family.</text>
</comment>
<organism evidence="8 9">
    <name type="scientific">Friedmanniella luteola</name>
    <dbReference type="NCBI Taxonomy" id="546871"/>
    <lineage>
        <taxon>Bacteria</taxon>
        <taxon>Bacillati</taxon>
        <taxon>Actinomycetota</taxon>
        <taxon>Actinomycetes</taxon>
        <taxon>Propionibacteriales</taxon>
        <taxon>Nocardioidaceae</taxon>
        <taxon>Friedmanniella</taxon>
    </lineage>
</organism>
<dbReference type="InterPro" id="IPR000415">
    <property type="entry name" value="Nitroreductase-like"/>
</dbReference>
<evidence type="ECO:0000256" key="4">
    <source>
        <dbReference type="ARBA" id="ARBA00022643"/>
    </source>
</evidence>
<evidence type="ECO:0000256" key="6">
    <source>
        <dbReference type="SAM" id="MobiDB-lite"/>
    </source>
</evidence>
<feature type="compositionally biased region" description="Low complexity" evidence="6">
    <location>
        <begin position="178"/>
        <end position="188"/>
    </location>
</feature>
<dbReference type="InterPro" id="IPR029479">
    <property type="entry name" value="Nitroreductase"/>
</dbReference>
<protein>
    <submittedName>
        <fullName evidence="8">Nitroreductase</fullName>
    </submittedName>
</protein>
<dbReference type="AlphaFoldDB" id="A0A1H1MXL0"/>
<dbReference type="PANTHER" id="PTHR43673:SF2">
    <property type="entry name" value="NITROREDUCTASE"/>
    <property type="match status" value="1"/>
</dbReference>
<dbReference type="GO" id="GO:0016491">
    <property type="term" value="F:oxidoreductase activity"/>
    <property type="evidence" value="ECO:0007669"/>
    <property type="project" value="UniProtKB-KW"/>
</dbReference>
<evidence type="ECO:0000256" key="5">
    <source>
        <dbReference type="ARBA" id="ARBA00023002"/>
    </source>
</evidence>
<evidence type="ECO:0000313" key="8">
    <source>
        <dbReference type="EMBL" id="SDR91583.1"/>
    </source>
</evidence>
<evidence type="ECO:0000259" key="7">
    <source>
        <dbReference type="Pfam" id="PF00881"/>
    </source>
</evidence>
<proteinExistence type="inferred from homology"/>
<accession>A0A1H1MXL0</accession>
<keyword evidence="9" id="KW-1185">Reference proteome</keyword>
<dbReference type="Gene3D" id="3.40.109.10">
    <property type="entry name" value="NADH Oxidase"/>
    <property type="match status" value="1"/>
</dbReference>
<dbReference type="PANTHER" id="PTHR43673">
    <property type="entry name" value="NAD(P)H NITROREDUCTASE YDGI-RELATED"/>
    <property type="match status" value="1"/>
</dbReference>
<dbReference type="STRING" id="546871.SAMN04488543_0741"/>
<dbReference type="Pfam" id="PF00881">
    <property type="entry name" value="Nitroreductase"/>
    <property type="match status" value="1"/>
</dbReference>
<keyword evidence="4" id="KW-0288">FMN</keyword>
<evidence type="ECO:0000256" key="3">
    <source>
        <dbReference type="ARBA" id="ARBA00022630"/>
    </source>
</evidence>
<keyword evidence="5" id="KW-0560">Oxidoreductase</keyword>